<dbReference type="InterPro" id="IPR015421">
    <property type="entry name" value="PyrdxlP-dep_Trfase_major"/>
</dbReference>
<dbReference type="CDD" id="cd00609">
    <property type="entry name" value="AAT_like"/>
    <property type="match status" value="1"/>
</dbReference>
<dbReference type="Pfam" id="PF00155">
    <property type="entry name" value="Aminotran_1_2"/>
    <property type="match status" value="1"/>
</dbReference>
<keyword evidence="1" id="KW-0808">Transferase</keyword>
<dbReference type="STRING" id="314256.OG2516_12006"/>
<gene>
    <name evidence="3" type="ORF">OG2516_12006</name>
</gene>
<dbReference type="InterPro" id="IPR004839">
    <property type="entry name" value="Aminotransferase_I/II_large"/>
</dbReference>
<dbReference type="GO" id="GO:0008483">
    <property type="term" value="F:transaminase activity"/>
    <property type="evidence" value="ECO:0007669"/>
    <property type="project" value="UniProtKB-KW"/>
</dbReference>
<dbReference type="GO" id="GO:0030170">
    <property type="term" value="F:pyridoxal phosphate binding"/>
    <property type="evidence" value="ECO:0007669"/>
    <property type="project" value="InterPro"/>
</dbReference>
<dbReference type="EC" id="2.6.1.-" evidence="1"/>
<dbReference type="InterPro" id="IPR004838">
    <property type="entry name" value="NHTrfase_class1_PyrdxlP-BS"/>
</dbReference>
<comment type="similarity">
    <text evidence="1">Belongs to the class-I pyridoxal-phosphate-dependent aminotransferase family.</text>
</comment>
<dbReference type="Gene3D" id="3.90.1150.10">
    <property type="entry name" value="Aspartate Aminotransferase, domain 1"/>
    <property type="match status" value="1"/>
</dbReference>
<comment type="caution">
    <text evidence="3">The sequence shown here is derived from an EMBL/GenBank/DDBJ whole genome shotgun (WGS) entry which is preliminary data.</text>
</comment>
<dbReference type="InterPro" id="IPR015424">
    <property type="entry name" value="PyrdxlP-dep_Trfase"/>
</dbReference>
<organism evidence="3 4">
    <name type="scientific">Oceanicola granulosus (strain ATCC BAA-861 / DSM 15982 / KCTC 12143 / HTCC2516)</name>
    <dbReference type="NCBI Taxonomy" id="314256"/>
    <lineage>
        <taxon>Bacteria</taxon>
        <taxon>Pseudomonadati</taxon>
        <taxon>Pseudomonadota</taxon>
        <taxon>Alphaproteobacteria</taxon>
        <taxon>Rhodobacterales</taxon>
        <taxon>Roseobacteraceae</taxon>
        <taxon>Oceanicola</taxon>
    </lineage>
</organism>
<accession>Q2CBC3</accession>
<evidence type="ECO:0000313" key="3">
    <source>
        <dbReference type="EMBL" id="EAR49975.1"/>
    </source>
</evidence>
<dbReference type="RefSeq" id="WP_007255919.1">
    <property type="nucleotide sequence ID" value="NZ_CH724107.1"/>
</dbReference>
<dbReference type="AlphaFoldDB" id="Q2CBC3"/>
<evidence type="ECO:0000259" key="2">
    <source>
        <dbReference type="Pfam" id="PF00155"/>
    </source>
</evidence>
<sequence>MKIEPFGVEQWMNKWETRCELNLAETCVDSLTVEELLQLAGKTQAMPSELARLHLTYGPITGSQRLRELVAGLHARQAAENVLITHGTIGANMLVYETLVEPGDVTVAITPTYQQHTAIPRALGAEVRELPLRREDGYLPDLDRLAELARGAKLITLTNPNNPTGALIPPDMLERIVAIAREAGAWLLSDEVYRGSAQAGDGRSPSLADLYDKGLATGSMSKVFSLAGLRLGWIVGPQDFLRDVEIRRDYSTISVSMIDDWFATAALEAGDAILERSRHITRTNLALLAAWVEAQPKISWVKPAAGTTALLHYAGGAPAYEVAERLLAETGVLVTPGSVMGVEGSLRIGYACATDVLEAGLARMTGFFEAL</sequence>
<comment type="cofactor">
    <cofactor evidence="1">
        <name>pyridoxal 5'-phosphate</name>
        <dbReference type="ChEBI" id="CHEBI:597326"/>
    </cofactor>
</comment>
<dbReference type="PROSITE" id="PS00105">
    <property type="entry name" value="AA_TRANSFER_CLASS_1"/>
    <property type="match status" value="1"/>
</dbReference>
<dbReference type="PANTHER" id="PTHR43510:SF1">
    <property type="entry name" value="AMINOTRANSFERASE FUNCTION, HYPOTHETICAL (EUROFUNG)"/>
    <property type="match status" value="1"/>
</dbReference>
<dbReference type="Gene3D" id="3.40.640.10">
    <property type="entry name" value="Type I PLP-dependent aspartate aminotransferase-like (Major domain)"/>
    <property type="match status" value="1"/>
</dbReference>
<keyword evidence="1" id="KW-0032">Aminotransferase</keyword>
<dbReference type="PANTHER" id="PTHR43510">
    <property type="entry name" value="AMINOTRANSFERASE FUNCTION, HYPOTHETICAL (EUROFUNG)"/>
    <property type="match status" value="1"/>
</dbReference>
<name>Q2CBC3_OCEGH</name>
<evidence type="ECO:0000256" key="1">
    <source>
        <dbReference type="RuleBase" id="RU000481"/>
    </source>
</evidence>
<feature type="domain" description="Aminotransferase class I/classII large" evidence="2">
    <location>
        <begin position="49"/>
        <end position="355"/>
    </location>
</feature>
<dbReference type="Proteomes" id="UP000003635">
    <property type="component" value="Unassembled WGS sequence"/>
</dbReference>
<dbReference type="InterPro" id="IPR015422">
    <property type="entry name" value="PyrdxlP-dep_Trfase_small"/>
</dbReference>
<proteinExistence type="inferred from homology"/>
<dbReference type="EMBL" id="AAOT01000040">
    <property type="protein sequence ID" value="EAR49975.1"/>
    <property type="molecule type" value="Genomic_DNA"/>
</dbReference>
<protein>
    <recommendedName>
        <fullName evidence="1">Aminotransferase</fullName>
        <ecNumber evidence="1">2.6.1.-</ecNumber>
    </recommendedName>
</protein>
<evidence type="ECO:0000313" key="4">
    <source>
        <dbReference type="Proteomes" id="UP000003635"/>
    </source>
</evidence>
<reference evidence="3 4" key="1">
    <citation type="journal article" date="2010" name="J. Bacteriol.">
        <title>Genome sequences of Oceanicola granulosus HTCC2516(T) and Oceanicola batsensis HTCC2597(TDelta).</title>
        <authorList>
            <person name="Thrash J.C."/>
            <person name="Cho J.C."/>
            <person name="Vergin K.L."/>
            <person name="Giovannoni S.J."/>
        </authorList>
    </citation>
    <scope>NUCLEOTIDE SEQUENCE [LARGE SCALE GENOMIC DNA]</scope>
    <source>
        <strain evidence="4">ATCC BAA-861 / DSM 15982 / KCTC 12143 / HTCC2516</strain>
    </source>
</reference>
<dbReference type="OrthoDB" id="9803354at2"/>
<dbReference type="eggNOG" id="COG0436">
    <property type="taxonomic scope" value="Bacteria"/>
</dbReference>
<keyword evidence="4" id="KW-1185">Reference proteome</keyword>
<dbReference type="SUPFAM" id="SSF53383">
    <property type="entry name" value="PLP-dependent transferases"/>
    <property type="match status" value="1"/>
</dbReference>
<dbReference type="HOGENOM" id="CLU_017584_4_4_5"/>